<dbReference type="Pfam" id="PF06918">
    <property type="entry name" value="DUF1280"/>
    <property type="match status" value="1"/>
</dbReference>
<gene>
    <name evidence="3" type="ORF">GCK72_019639</name>
</gene>
<reference evidence="3 4" key="1">
    <citation type="submission" date="2019-12" db="EMBL/GenBank/DDBJ databases">
        <title>Chromosome-level assembly of the Caenorhabditis remanei genome.</title>
        <authorList>
            <person name="Teterina A.A."/>
            <person name="Willis J.H."/>
            <person name="Phillips P.C."/>
        </authorList>
    </citation>
    <scope>NUCLEOTIDE SEQUENCE [LARGE SCALE GENOMIC DNA]</scope>
    <source>
        <strain evidence="3 4">PX506</strain>
        <tissue evidence="3">Whole organism</tissue>
    </source>
</reference>
<dbReference type="EMBL" id="WUAV01000005">
    <property type="protein sequence ID" value="KAF1753083.1"/>
    <property type="molecule type" value="Genomic_DNA"/>
</dbReference>
<organism evidence="3 4">
    <name type="scientific">Caenorhabditis remanei</name>
    <name type="common">Caenorhabditis vulgaris</name>
    <dbReference type="NCBI Taxonomy" id="31234"/>
    <lineage>
        <taxon>Eukaryota</taxon>
        <taxon>Metazoa</taxon>
        <taxon>Ecdysozoa</taxon>
        <taxon>Nematoda</taxon>
        <taxon>Chromadorea</taxon>
        <taxon>Rhabditida</taxon>
        <taxon>Rhabditina</taxon>
        <taxon>Rhabditomorpha</taxon>
        <taxon>Rhabditoidea</taxon>
        <taxon>Rhabditidae</taxon>
        <taxon>Peloderinae</taxon>
        <taxon>Caenorhabditis</taxon>
    </lineage>
</organism>
<evidence type="ECO:0000256" key="1">
    <source>
        <dbReference type="SAM" id="Coils"/>
    </source>
</evidence>
<dbReference type="GeneID" id="78776825"/>
<sequence>MQQKLVGEGRINELMETVEHLKAENKTKELLILQQKEEIVLLKRKPREVKLMDYDELKRDKGGNEMKICLAIGNVESTNSSHNLIPLGIFNDEESSHALLKHIPTVIDQLNNLKAFLKSASFEYCFITYKDFNNAHEIPNFFGHPHHVDPNNTTVQRWSFKYPNSCKDNLLIVIFVMGGYLSSQQIETSPTENGELAGKEEKKEAKEMTKQNDESNLITFNPSGNFTNCQFVVNIRPEASVPAPSCQQKDRDSKLPIVFTRKFHQKPISTLKTTVRPAKNEQQALGKDIVVDDQPGSTPKRLMSRWRGKQQKRARRLLIIIKHADHSSSQSLRQSRGGCRYVSGQQGTHDDVRRAAATTDSRRSQHEKMEGGETTETRNDISTKPKDSGNKRRAEKTSAIPILMKNINP</sequence>
<evidence type="ECO:0000313" key="4">
    <source>
        <dbReference type="Proteomes" id="UP000483820"/>
    </source>
</evidence>
<name>A0A6A5GEJ0_CAERE</name>
<feature type="compositionally biased region" description="Basic and acidic residues" evidence="2">
    <location>
        <begin position="348"/>
        <end position="396"/>
    </location>
</feature>
<proteinExistence type="predicted"/>
<dbReference type="RefSeq" id="XP_053582046.1">
    <property type="nucleotide sequence ID" value="XM_053733133.1"/>
</dbReference>
<dbReference type="CTD" id="78776825"/>
<evidence type="ECO:0000313" key="3">
    <source>
        <dbReference type="EMBL" id="KAF1753083.1"/>
    </source>
</evidence>
<evidence type="ECO:0000256" key="2">
    <source>
        <dbReference type="SAM" id="MobiDB-lite"/>
    </source>
</evidence>
<feature type="region of interest" description="Disordered" evidence="2">
    <location>
        <begin position="291"/>
        <end position="310"/>
    </location>
</feature>
<feature type="compositionally biased region" description="Low complexity" evidence="2">
    <location>
        <begin position="327"/>
        <end position="338"/>
    </location>
</feature>
<dbReference type="AlphaFoldDB" id="A0A6A5GEJ0"/>
<keyword evidence="1" id="KW-0175">Coiled coil</keyword>
<feature type="region of interest" description="Disordered" evidence="2">
    <location>
        <begin position="186"/>
        <end position="219"/>
    </location>
</feature>
<feature type="region of interest" description="Disordered" evidence="2">
    <location>
        <begin position="326"/>
        <end position="409"/>
    </location>
</feature>
<dbReference type="KEGG" id="crq:GCK72_019639"/>
<comment type="caution">
    <text evidence="3">The sequence shown here is derived from an EMBL/GenBank/DDBJ whole genome shotgun (WGS) entry which is preliminary data.</text>
</comment>
<dbReference type="Proteomes" id="UP000483820">
    <property type="component" value="Chromosome V"/>
</dbReference>
<feature type="coiled-coil region" evidence="1">
    <location>
        <begin position="11"/>
        <end position="38"/>
    </location>
</feature>
<accession>A0A6A5GEJ0</accession>
<protein>
    <submittedName>
        <fullName evidence="3">Uncharacterized protein</fullName>
    </submittedName>
</protein>
<feature type="compositionally biased region" description="Basic and acidic residues" evidence="2">
    <location>
        <begin position="197"/>
        <end position="213"/>
    </location>
</feature>
<dbReference type="InterPro" id="IPR009689">
    <property type="entry name" value="DUF1280"/>
</dbReference>